<comment type="caution">
    <text evidence="3">The sequence shown here is derived from an EMBL/GenBank/DDBJ whole genome shotgun (WGS) entry which is preliminary data.</text>
</comment>
<dbReference type="InterPro" id="IPR011009">
    <property type="entry name" value="Kinase-like_dom_sf"/>
</dbReference>
<feature type="region of interest" description="Disordered" evidence="1">
    <location>
        <begin position="146"/>
        <end position="172"/>
    </location>
</feature>
<keyword evidence="4" id="KW-1185">Reference proteome</keyword>
<dbReference type="InterPro" id="IPR002575">
    <property type="entry name" value="Aminoglycoside_PTrfase"/>
</dbReference>
<evidence type="ECO:0000256" key="1">
    <source>
        <dbReference type="SAM" id="MobiDB-lite"/>
    </source>
</evidence>
<evidence type="ECO:0000259" key="2">
    <source>
        <dbReference type="Pfam" id="PF01636"/>
    </source>
</evidence>
<dbReference type="Gene3D" id="3.90.1200.10">
    <property type="match status" value="1"/>
</dbReference>
<proteinExistence type="predicted"/>
<reference evidence="4" key="1">
    <citation type="journal article" date="2019" name="Int. J. Syst. Evol. Microbiol.">
        <title>The Global Catalogue of Microorganisms (GCM) 10K type strain sequencing project: providing services to taxonomists for standard genome sequencing and annotation.</title>
        <authorList>
            <consortium name="The Broad Institute Genomics Platform"/>
            <consortium name="The Broad Institute Genome Sequencing Center for Infectious Disease"/>
            <person name="Wu L."/>
            <person name="Ma J."/>
        </authorList>
    </citation>
    <scope>NUCLEOTIDE SEQUENCE [LARGE SCALE GENOMIC DNA]</scope>
    <source>
        <strain evidence="4">JCM 16902</strain>
    </source>
</reference>
<evidence type="ECO:0000313" key="4">
    <source>
        <dbReference type="Proteomes" id="UP001501074"/>
    </source>
</evidence>
<sequence>MNPADPSPGLDRPAMDPAEITATVSAACRLLDLDPRGHTVLKFTNNAVLRLPHSGVVLRIAGSAAVGERARRVVHVARLLEQHGVPAVRLFTAPGLPDDQPLMIRGHEVTVWHDVRPVREPVPDDLATLLRAVHAVPLRAPAAPVVPARRGRSRKRPSVPGQNTGPMPVQSPSVTLVRWGPVAGIRRRIASAGPLALDDLTFLQAETDAVATELAALNDLEPLLPAGLIHGDSFLGNVIVGENGPVLCDFDSTCWGPREWDLTPIAVGALRFDYGGDLAARFARAYGQDVQSWAGFPVLRRLRELQLVTSVLPVLAANPGLRPQWRFRVDSLRRGDATARWSTYGKVAA</sequence>
<accession>A0ABP6ZXB3</accession>
<gene>
    <name evidence="3" type="ORF">GCM10022223_40350</name>
</gene>
<dbReference type="EMBL" id="BAAAZO010000006">
    <property type="protein sequence ID" value="GAA3619460.1"/>
    <property type="molecule type" value="Genomic_DNA"/>
</dbReference>
<name>A0ABP6ZXB3_9ACTN</name>
<protein>
    <submittedName>
        <fullName evidence="3">Aminoglycoside phosphotransferase family protein</fullName>
    </submittedName>
</protein>
<dbReference type="Proteomes" id="UP001501074">
    <property type="component" value="Unassembled WGS sequence"/>
</dbReference>
<organism evidence="3 4">
    <name type="scientific">Kineosporia mesophila</name>
    <dbReference type="NCBI Taxonomy" id="566012"/>
    <lineage>
        <taxon>Bacteria</taxon>
        <taxon>Bacillati</taxon>
        <taxon>Actinomycetota</taxon>
        <taxon>Actinomycetes</taxon>
        <taxon>Kineosporiales</taxon>
        <taxon>Kineosporiaceae</taxon>
        <taxon>Kineosporia</taxon>
    </lineage>
</organism>
<feature type="domain" description="Aminoglycoside phosphotransferase" evidence="2">
    <location>
        <begin position="53"/>
        <end position="295"/>
    </location>
</feature>
<feature type="compositionally biased region" description="Polar residues" evidence="1">
    <location>
        <begin position="160"/>
        <end position="172"/>
    </location>
</feature>
<dbReference type="SUPFAM" id="SSF56112">
    <property type="entry name" value="Protein kinase-like (PK-like)"/>
    <property type="match status" value="1"/>
</dbReference>
<dbReference type="Pfam" id="PF01636">
    <property type="entry name" value="APH"/>
    <property type="match status" value="1"/>
</dbReference>
<evidence type="ECO:0000313" key="3">
    <source>
        <dbReference type="EMBL" id="GAA3619460.1"/>
    </source>
</evidence>